<protein>
    <recommendedName>
        <fullName evidence="7">MADS-box domain-containing protein</fullName>
    </recommendedName>
</protein>
<gene>
    <name evidence="8" type="ORF">MERR_LOCUS14471</name>
</gene>
<evidence type="ECO:0000256" key="5">
    <source>
        <dbReference type="ARBA" id="ARBA00023163"/>
    </source>
</evidence>
<evidence type="ECO:0000256" key="2">
    <source>
        <dbReference type="ARBA" id="ARBA00023015"/>
    </source>
</evidence>
<dbReference type="PROSITE" id="PS50066">
    <property type="entry name" value="MADS_BOX_2"/>
    <property type="match status" value="1"/>
</dbReference>
<dbReference type="GO" id="GO:0005634">
    <property type="term" value="C:nucleus"/>
    <property type="evidence" value="ECO:0007669"/>
    <property type="project" value="UniProtKB-SubCell"/>
</dbReference>
<dbReference type="Proteomes" id="UP000467841">
    <property type="component" value="Unassembled WGS sequence"/>
</dbReference>
<dbReference type="Gene3D" id="3.40.1810.10">
    <property type="entry name" value="Transcription factor, MADS-box"/>
    <property type="match status" value="1"/>
</dbReference>
<name>A0A6D2IQ46_9BRAS</name>
<feature type="domain" description="MADS-box" evidence="7">
    <location>
        <begin position="1"/>
        <end position="50"/>
    </location>
</feature>
<dbReference type="CDD" id="cd00266">
    <property type="entry name" value="MADS_SRF_like"/>
    <property type="match status" value="1"/>
</dbReference>
<dbReference type="EMBL" id="CACVBM020001052">
    <property type="protein sequence ID" value="CAA7027236.1"/>
    <property type="molecule type" value="Genomic_DNA"/>
</dbReference>
<accession>A0A6D2IQ46</accession>
<evidence type="ECO:0000259" key="7">
    <source>
        <dbReference type="PROSITE" id="PS50066"/>
    </source>
</evidence>
<proteinExistence type="predicted"/>
<keyword evidence="2" id="KW-0805">Transcription regulation</keyword>
<evidence type="ECO:0000256" key="4">
    <source>
        <dbReference type="ARBA" id="ARBA00023125"/>
    </source>
</evidence>
<dbReference type="FunFam" id="3.40.1810.10:FF:000046">
    <property type="entry name" value="Agamous-like MADS-box protein AGL92"/>
    <property type="match status" value="1"/>
</dbReference>
<dbReference type="GO" id="GO:0000981">
    <property type="term" value="F:DNA-binding transcription factor activity, RNA polymerase II-specific"/>
    <property type="evidence" value="ECO:0007669"/>
    <property type="project" value="InterPro"/>
</dbReference>
<dbReference type="PRINTS" id="PR00404">
    <property type="entry name" value="MADSDOMAIN"/>
</dbReference>
<dbReference type="Pfam" id="PF00319">
    <property type="entry name" value="SRF-TF"/>
    <property type="match status" value="1"/>
</dbReference>
<evidence type="ECO:0000256" key="1">
    <source>
        <dbReference type="ARBA" id="ARBA00004123"/>
    </source>
</evidence>
<keyword evidence="6" id="KW-0539">Nucleus</keyword>
<dbReference type="GO" id="GO:0000978">
    <property type="term" value="F:RNA polymerase II cis-regulatory region sequence-specific DNA binding"/>
    <property type="evidence" value="ECO:0007669"/>
    <property type="project" value="TreeGrafter"/>
</dbReference>
<keyword evidence="3" id="KW-0175">Coiled coil</keyword>
<dbReference type="AlphaFoldDB" id="A0A6D2IQ46"/>
<dbReference type="GO" id="GO:0046983">
    <property type="term" value="F:protein dimerization activity"/>
    <property type="evidence" value="ECO:0007669"/>
    <property type="project" value="InterPro"/>
</dbReference>
<organism evidence="8 9">
    <name type="scientific">Microthlaspi erraticum</name>
    <dbReference type="NCBI Taxonomy" id="1685480"/>
    <lineage>
        <taxon>Eukaryota</taxon>
        <taxon>Viridiplantae</taxon>
        <taxon>Streptophyta</taxon>
        <taxon>Embryophyta</taxon>
        <taxon>Tracheophyta</taxon>
        <taxon>Spermatophyta</taxon>
        <taxon>Magnoliopsida</taxon>
        <taxon>eudicotyledons</taxon>
        <taxon>Gunneridae</taxon>
        <taxon>Pentapetalae</taxon>
        <taxon>rosids</taxon>
        <taxon>malvids</taxon>
        <taxon>Brassicales</taxon>
        <taxon>Brassicaceae</taxon>
        <taxon>Coluteocarpeae</taxon>
        <taxon>Microthlaspi</taxon>
    </lineage>
</organism>
<keyword evidence="4" id="KW-0238">DNA-binding</keyword>
<evidence type="ECO:0000256" key="6">
    <source>
        <dbReference type="ARBA" id="ARBA00023242"/>
    </source>
</evidence>
<keyword evidence="5" id="KW-0804">Transcription</keyword>
<dbReference type="GO" id="GO:0045944">
    <property type="term" value="P:positive regulation of transcription by RNA polymerase II"/>
    <property type="evidence" value="ECO:0007669"/>
    <property type="project" value="InterPro"/>
</dbReference>
<dbReference type="InterPro" id="IPR033897">
    <property type="entry name" value="SRF-like_MADS-box"/>
</dbReference>
<comment type="subcellular location">
    <subcellularLocation>
        <location evidence="1">Nucleus</location>
    </subcellularLocation>
</comment>
<dbReference type="PANTHER" id="PTHR11945:SF521">
    <property type="entry name" value="AGAMOUS-LIKE 48-RELATED"/>
    <property type="match status" value="1"/>
</dbReference>
<dbReference type="SUPFAM" id="SSF55455">
    <property type="entry name" value="SRF-like"/>
    <property type="match status" value="1"/>
</dbReference>
<dbReference type="InterPro" id="IPR002100">
    <property type="entry name" value="TF_MADSbox"/>
</dbReference>
<evidence type="ECO:0000313" key="9">
    <source>
        <dbReference type="Proteomes" id="UP000467841"/>
    </source>
</evidence>
<keyword evidence="9" id="KW-1185">Reference proteome</keyword>
<dbReference type="OrthoDB" id="779403at2759"/>
<dbReference type="SMART" id="SM00432">
    <property type="entry name" value="MADS"/>
    <property type="match status" value="1"/>
</dbReference>
<comment type="caution">
    <text evidence="8">The sequence shown here is derived from an EMBL/GenBank/DDBJ whole genome shotgun (WGS) entry which is preliminary data.</text>
</comment>
<sequence>MGRRKVTHQLISDAATRRVTFRKRKEGLLKKLKELTILCGLRACAIIYSDYKEGPEVWPNRNEVRVLLNRLSELPVEKQTKYMMDQKDLMTRMIQDAEKKLEKEQMFGRSMELGMAAAFRDLDDADYSEELVKAADVVAKRINVIRERIEALESGEAFVKEEEDEE</sequence>
<dbReference type="PANTHER" id="PTHR11945">
    <property type="entry name" value="MADS BOX PROTEIN"/>
    <property type="match status" value="1"/>
</dbReference>
<evidence type="ECO:0000256" key="3">
    <source>
        <dbReference type="ARBA" id="ARBA00023054"/>
    </source>
</evidence>
<reference evidence="8" key="1">
    <citation type="submission" date="2020-01" db="EMBL/GenBank/DDBJ databases">
        <authorList>
            <person name="Mishra B."/>
        </authorList>
    </citation>
    <scope>NUCLEOTIDE SEQUENCE [LARGE SCALE GENOMIC DNA]</scope>
</reference>
<evidence type="ECO:0000313" key="8">
    <source>
        <dbReference type="EMBL" id="CAA7027236.1"/>
    </source>
</evidence>
<dbReference type="InterPro" id="IPR036879">
    <property type="entry name" value="TF_MADSbox_sf"/>
</dbReference>